<evidence type="ECO:0000313" key="3">
    <source>
        <dbReference type="Proteomes" id="UP000186817"/>
    </source>
</evidence>
<dbReference type="Proteomes" id="UP000186817">
    <property type="component" value="Unassembled WGS sequence"/>
</dbReference>
<dbReference type="AlphaFoldDB" id="A0A1Q9EFY5"/>
<gene>
    <name evidence="2" type="ORF">AK812_SmicGene10430</name>
</gene>
<reference evidence="2 3" key="1">
    <citation type="submission" date="2016-02" db="EMBL/GenBank/DDBJ databases">
        <title>Genome analysis of coral dinoflagellate symbionts highlights evolutionary adaptations to a symbiotic lifestyle.</title>
        <authorList>
            <person name="Aranda M."/>
            <person name="Li Y."/>
            <person name="Liew Y.J."/>
            <person name="Baumgarten S."/>
            <person name="Simakov O."/>
            <person name="Wilson M."/>
            <person name="Piel J."/>
            <person name="Ashoor H."/>
            <person name="Bougouffa S."/>
            <person name="Bajic V.B."/>
            <person name="Ryu T."/>
            <person name="Ravasi T."/>
            <person name="Bayer T."/>
            <person name="Micklem G."/>
            <person name="Kim H."/>
            <person name="Bhak J."/>
            <person name="Lajeunesse T.C."/>
            <person name="Voolstra C.R."/>
        </authorList>
    </citation>
    <scope>NUCLEOTIDE SEQUENCE [LARGE SCALE GENOMIC DNA]</scope>
    <source>
        <strain evidence="2 3">CCMP2467</strain>
    </source>
</reference>
<dbReference type="EMBL" id="LSRX01000163">
    <property type="protein sequence ID" value="OLQ06301.1"/>
    <property type="molecule type" value="Genomic_DNA"/>
</dbReference>
<evidence type="ECO:0000256" key="1">
    <source>
        <dbReference type="SAM" id="MobiDB-lite"/>
    </source>
</evidence>
<organism evidence="2 3">
    <name type="scientific">Symbiodinium microadriaticum</name>
    <name type="common">Dinoflagellate</name>
    <name type="synonym">Zooxanthella microadriatica</name>
    <dbReference type="NCBI Taxonomy" id="2951"/>
    <lineage>
        <taxon>Eukaryota</taxon>
        <taxon>Sar</taxon>
        <taxon>Alveolata</taxon>
        <taxon>Dinophyceae</taxon>
        <taxon>Suessiales</taxon>
        <taxon>Symbiodiniaceae</taxon>
        <taxon>Symbiodinium</taxon>
    </lineage>
</organism>
<protein>
    <submittedName>
        <fullName evidence="2">Uncharacterized protein</fullName>
    </submittedName>
</protein>
<keyword evidence="3" id="KW-1185">Reference proteome</keyword>
<accession>A0A1Q9EFY5</accession>
<name>A0A1Q9EFY5_SYMMI</name>
<proteinExistence type="predicted"/>
<comment type="caution">
    <text evidence="2">The sequence shown here is derived from an EMBL/GenBank/DDBJ whole genome shotgun (WGS) entry which is preliminary data.</text>
</comment>
<feature type="region of interest" description="Disordered" evidence="1">
    <location>
        <begin position="40"/>
        <end position="64"/>
    </location>
</feature>
<sequence>MQSWLRPFGSQAHHLRHCRTSFATPTTARFGMPLRSILRSGSAGSDTLDTDDRPLVTPTRSEGSRRSVVFDFAPDQCQEDGRNARKAFGSSAGPIIGCVRSPGTSTASLTFQQSSLWQKRKGTVTP</sequence>
<evidence type="ECO:0000313" key="2">
    <source>
        <dbReference type="EMBL" id="OLQ06301.1"/>
    </source>
</evidence>